<dbReference type="PANTHER" id="PTHR10697">
    <property type="entry name" value="MAMMALIAN EPENDYMIN-RELATED PROTEIN 1"/>
    <property type="match status" value="1"/>
</dbReference>
<dbReference type="GeneTree" id="ENSGT00940000164430"/>
<dbReference type="Ensembl" id="ENSDLAT00005087239.1">
    <property type="protein sequence ID" value="ENSDLAP00005083180.1"/>
    <property type="gene ID" value="ENSDLAG00005024229.2"/>
</dbReference>
<evidence type="ECO:0000256" key="1">
    <source>
        <dbReference type="ARBA" id="ARBA00010771"/>
    </source>
</evidence>
<organism evidence="3 4">
    <name type="scientific">Dicentrarchus labrax</name>
    <name type="common">European seabass</name>
    <name type="synonym">Morone labrax</name>
    <dbReference type="NCBI Taxonomy" id="13489"/>
    <lineage>
        <taxon>Eukaryota</taxon>
        <taxon>Metazoa</taxon>
        <taxon>Chordata</taxon>
        <taxon>Craniata</taxon>
        <taxon>Vertebrata</taxon>
        <taxon>Euteleostomi</taxon>
        <taxon>Actinopterygii</taxon>
        <taxon>Neopterygii</taxon>
        <taxon>Teleostei</taxon>
        <taxon>Neoteleostei</taxon>
        <taxon>Acanthomorphata</taxon>
        <taxon>Eupercaria</taxon>
        <taxon>Moronidae</taxon>
        <taxon>Dicentrarchus</taxon>
    </lineage>
</organism>
<evidence type="ECO:0000313" key="4">
    <source>
        <dbReference type="Proteomes" id="UP000694389"/>
    </source>
</evidence>
<dbReference type="InterPro" id="IPR001299">
    <property type="entry name" value="Ependymin"/>
</dbReference>
<dbReference type="PRINTS" id="PR00317">
    <property type="entry name" value="EPENDYMIN"/>
</dbReference>
<comment type="similarity">
    <text evidence="1">Belongs to the ependymin family.</text>
</comment>
<reference evidence="3" key="1">
    <citation type="submission" date="2025-08" db="UniProtKB">
        <authorList>
            <consortium name="Ensembl"/>
        </authorList>
    </citation>
    <scope>IDENTIFICATION</scope>
</reference>
<reference evidence="3" key="2">
    <citation type="submission" date="2025-09" db="UniProtKB">
        <authorList>
            <consortium name="Ensembl"/>
        </authorList>
    </citation>
    <scope>IDENTIFICATION</scope>
</reference>
<accession>A0A8P4KG58</accession>
<keyword evidence="2" id="KW-0732">Signal</keyword>
<dbReference type="GO" id="GO:0005509">
    <property type="term" value="F:calcium ion binding"/>
    <property type="evidence" value="ECO:0007669"/>
    <property type="project" value="InterPro"/>
</dbReference>
<keyword evidence="4" id="KW-1185">Reference proteome</keyword>
<dbReference type="Proteomes" id="UP000694389">
    <property type="component" value="Unassembled WGS sequence"/>
</dbReference>
<dbReference type="SMART" id="SM00026">
    <property type="entry name" value="EPEND"/>
    <property type="match status" value="1"/>
</dbReference>
<dbReference type="GO" id="GO:0005764">
    <property type="term" value="C:lysosome"/>
    <property type="evidence" value="ECO:0007669"/>
    <property type="project" value="TreeGrafter"/>
</dbReference>
<sequence length="211" mass="23582">MRVLILLVCLSAGCLAQRPQKCKSPPLMTGSFSVSTQSEKLMAYARYSYDALGKRIHLREIGSYNNKTFRFDVLLLYRQGVMYKINYRNRTCCKKPLSVDFHPLEIPQNASLLGQVVLGSSSGPGQGVLVNTWAGELQMKKGKGTYMSTVTEFGCVPVSTLFHTDRSGWVVTSFFNNVIGLVDPGQLNPPFFCKDAQLEEDEDPVTFFNLF</sequence>
<dbReference type="AlphaFoldDB" id="A0A8P4KG58"/>
<dbReference type="PANTHER" id="PTHR10697:SF5">
    <property type="entry name" value="EPENDYMIN-RELATED"/>
    <property type="match status" value="1"/>
</dbReference>
<feature type="chain" id="PRO_5035832944" description="Ependymin" evidence="2">
    <location>
        <begin position="17"/>
        <end position="211"/>
    </location>
</feature>
<protein>
    <recommendedName>
        <fullName evidence="5">Ependymin</fullName>
    </recommendedName>
</protein>
<dbReference type="GO" id="GO:0005576">
    <property type="term" value="C:extracellular region"/>
    <property type="evidence" value="ECO:0007669"/>
    <property type="project" value="InterPro"/>
</dbReference>
<dbReference type="Pfam" id="PF00811">
    <property type="entry name" value="Ependymin"/>
    <property type="match status" value="1"/>
</dbReference>
<feature type="signal peptide" evidence="2">
    <location>
        <begin position="1"/>
        <end position="16"/>
    </location>
</feature>
<dbReference type="GO" id="GO:0007160">
    <property type="term" value="P:cell-matrix adhesion"/>
    <property type="evidence" value="ECO:0007669"/>
    <property type="project" value="InterPro"/>
</dbReference>
<evidence type="ECO:0000256" key="2">
    <source>
        <dbReference type="SAM" id="SignalP"/>
    </source>
</evidence>
<proteinExistence type="inferred from homology"/>
<name>A0A8P4KG58_DICLA</name>
<evidence type="ECO:0008006" key="5">
    <source>
        <dbReference type="Google" id="ProtNLM"/>
    </source>
</evidence>
<evidence type="ECO:0000313" key="3">
    <source>
        <dbReference type="Ensembl" id="ENSDLAP00005083180.1"/>
    </source>
</evidence>